<keyword evidence="3" id="KW-1185">Reference proteome</keyword>
<gene>
    <name evidence="2" type="ORF">PCOR1329_LOCUS15780</name>
</gene>
<accession>A0ABN9R0E0</accession>
<proteinExistence type="predicted"/>
<name>A0ABN9R0E0_9DINO</name>
<dbReference type="Proteomes" id="UP001189429">
    <property type="component" value="Unassembled WGS sequence"/>
</dbReference>
<reference evidence="2" key="1">
    <citation type="submission" date="2023-10" db="EMBL/GenBank/DDBJ databases">
        <authorList>
            <person name="Chen Y."/>
            <person name="Shah S."/>
            <person name="Dougan E. K."/>
            <person name="Thang M."/>
            <person name="Chan C."/>
        </authorList>
    </citation>
    <scope>NUCLEOTIDE SEQUENCE [LARGE SCALE GENOMIC DNA]</scope>
</reference>
<evidence type="ECO:0000313" key="2">
    <source>
        <dbReference type="EMBL" id="CAK0811023.1"/>
    </source>
</evidence>
<comment type="caution">
    <text evidence="2">The sequence shown here is derived from an EMBL/GenBank/DDBJ whole genome shotgun (WGS) entry which is preliminary data.</text>
</comment>
<evidence type="ECO:0000313" key="3">
    <source>
        <dbReference type="Proteomes" id="UP001189429"/>
    </source>
</evidence>
<evidence type="ECO:0000256" key="1">
    <source>
        <dbReference type="SAM" id="MobiDB-lite"/>
    </source>
</evidence>
<organism evidence="2 3">
    <name type="scientific">Prorocentrum cordatum</name>
    <dbReference type="NCBI Taxonomy" id="2364126"/>
    <lineage>
        <taxon>Eukaryota</taxon>
        <taxon>Sar</taxon>
        <taxon>Alveolata</taxon>
        <taxon>Dinophyceae</taxon>
        <taxon>Prorocentrales</taxon>
        <taxon>Prorocentraceae</taxon>
        <taxon>Prorocentrum</taxon>
    </lineage>
</organism>
<protein>
    <submittedName>
        <fullName evidence="2">Uncharacterized protein</fullName>
    </submittedName>
</protein>
<feature type="compositionally biased region" description="Basic and acidic residues" evidence="1">
    <location>
        <begin position="24"/>
        <end position="38"/>
    </location>
</feature>
<sequence>MAERDQFVGCDEPASQDVHASLEGGEREALPKRAKASDTDVENLETDIDNTKAHTLQSLASVQKSLADVGTSCNSHCSSLETQVERRLGQVHAEVREQSEKTSGLQGYIQ</sequence>
<feature type="region of interest" description="Disordered" evidence="1">
    <location>
        <begin position="1"/>
        <end position="43"/>
    </location>
</feature>
<feature type="non-terminal residue" evidence="2">
    <location>
        <position position="110"/>
    </location>
</feature>
<dbReference type="EMBL" id="CAUYUJ010004799">
    <property type="protein sequence ID" value="CAK0811023.1"/>
    <property type="molecule type" value="Genomic_DNA"/>
</dbReference>